<gene>
    <name evidence="3" type="ORF">CBYS24578_00017749</name>
</gene>
<proteinExistence type="predicted"/>
<dbReference type="AlphaFoldDB" id="A0A9N9UD21"/>
<keyword evidence="2" id="KW-0732">Signal</keyword>
<reference evidence="4" key="1">
    <citation type="submission" date="2019-06" db="EMBL/GenBank/DDBJ databases">
        <authorList>
            <person name="Broberg M."/>
        </authorList>
    </citation>
    <scope>NUCLEOTIDE SEQUENCE [LARGE SCALE GENOMIC DNA]</scope>
</reference>
<dbReference type="EMBL" id="CABFNO020001446">
    <property type="protein sequence ID" value="CAG9988179.1"/>
    <property type="molecule type" value="Genomic_DNA"/>
</dbReference>
<evidence type="ECO:0000256" key="2">
    <source>
        <dbReference type="SAM" id="SignalP"/>
    </source>
</evidence>
<reference evidence="3 4" key="2">
    <citation type="submission" date="2021-10" db="EMBL/GenBank/DDBJ databases">
        <authorList>
            <person name="Piombo E."/>
        </authorList>
    </citation>
    <scope>NUCLEOTIDE SEQUENCE [LARGE SCALE GENOMIC DNA]</scope>
</reference>
<feature type="chain" id="PRO_5040318279" evidence="2">
    <location>
        <begin position="18"/>
        <end position="268"/>
    </location>
</feature>
<name>A0A9N9UD21_9HYPO</name>
<keyword evidence="4" id="KW-1185">Reference proteome</keyword>
<comment type="caution">
    <text evidence="3">The sequence shown here is derived from an EMBL/GenBank/DDBJ whole genome shotgun (WGS) entry which is preliminary data.</text>
</comment>
<dbReference type="OrthoDB" id="5149495at2759"/>
<protein>
    <submittedName>
        <fullName evidence="3">Uncharacterized protein</fullName>
    </submittedName>
</protein>
<evidence type="ECO:0000313" key="4">
    <source>
        <dbReference type="Proteomes" id="UP000754883"/>
    </source>
</evidence>
<evidence type="ECO:0000313" key="3">
    <source>
        <dbReference type="EMBL" id="CAG9988179.1"/>
    </source>
</evidence>
<sequence>MGIPNLFLLGLAGLAVAIPFDPRPGEDKPSVRSSTETLKSHLTPRWASQTPGAIFEAKGLARMLRSQGLGDLVKNIDSEDIIPDKYQVHLKRTSKLSPWEHAKWATNLQKNSTTNPKGLEGVSPEAPSQSICRLSNSGIYWAGLGYATVDRLREDPSVASVNAISYLGNYTNMTLTPMEAFSPVNQYMVIMDPRSGMDVWTHAKNVTESWIKKNKDKDGGPFDGVTDFYDDGFKIYSGYFDPETAIQIADDDNVEWFFQAGASQGTLN</sequence>
<feature type="region of interest" description="Disordered" evidence="1">
    <location>
        <begin position="22"/>
        <end position="43"/>
    </location>
</feature>
<dbReference type="Proteomes" id="UP000754883">
    <property type="component" value="Unassembled WGS sequence"/>
</dbReference>
<accession>A0A9N9UD21</accession>
<feature type="signal peptide" evidence="2">
    <location>
        <begin position="1"/>
        <end position="17"/>
    </location>
</feature>
<evidence type="ECO:0000256" key="1">
    <source>
        <dbReference type="SAM" id="MobiDB-lite"/>
    </source>
</evidence>
<organism evidence="3 4">
    <name type="scientific">Clonostachys byssicola</name>
    <dbReference type="NCBI Taxonomy" id="160290"/>
    <lineage>
        <taxon>Eukaryota</taxon>
        <taxon>Fungi</taxon>
        <taxon>Dikarya</taxon>
        <taxon>Ascomycota</taxon>
        <taxon>Pezizomycotina</taxon>
        <taxon>Sordariomycetes</taxon>
        <taxon>Hypocreomycetidae</taxon>
        <taxon>Hypocreales</taxon>
        <taxon>Bionectriaceae</taxon>
        <taxon>Clonostachys</taxon>
    </lineage>
</organism>